<evidence type="ECO:0000256" key="2">
    <source>
        <dbReference type="ARBA" id="ARBA00023157"/>
    </source>
</evidence>
<name>A0AAN9LCV7_PHACN</name>
<dbReference type="Gene3D" id="1.10.110.10">
    <property type="entry name" value="Plant lipid-transfer and hydrophobic proteins"/>
    <property type="match status" value="1"/>
</dbReference>
<evidence type="ECO:0000256" key="1">
    <source>
        <dbReference type="ARBA" id="ARBA00009748"/>
    </source>
</evidence>
<keyword evidence="6" id="KW-1185">Reference proteome</keyword>
<keyword evidence="3" id="KW-0732">Signal</keyword>
<organism evidence="5 6">
    <name type="scientific">Phaseolus coccineus</name>
    <name type="common">Scarlet runner bean</name>
    <name type="synonym">Phaseolus multiflorus</name>
    <dbReference type="NCBI Taxonomy" id="3886"/>
    <lineage>
        <taxon>Eukaryota</taxon>
        <taxon>Viridiplantae</taxon>
        <taxon>Streptophyta</taxon>
        <taxon>Embryophyta</taxon>
        <taxon>Tracheophyta</taxon>
        <taxon>Spermatophyta</taxon>
        <taxon>Magnoliopsida</taxon>
        <taxon>eudicotyledons</taxon>
        <taxon>Gunneridae</taxon>
        <taxon>Pentapetalae</taxon>
        <taxon>rosids</taxon>
        <taxon>fabids</taxon>
        <taxon>Fabales</taxon>
        <taxon>Fabaceae</taxon>
        <taxon>Papilionoideae</taxon>
        <taxon>50 kb inversion clade</taxon>
        <taxon>NPAAA clade</taxon>
        <taxon>indigoferoid/millettioid clade</taxon>
        <taxon>Phaseoleae</taxon>
        <taxon>Phaseolus</taxon>
    </lineage>
</organism>
<proteinExistence type="inferred from homology"/>
<dbReference type="Pfam" id="PF14368">
    <property type="entry name" value="LTP_2"/>
    <property type="match status" value="1"/>
</dbReference>
<dbReference type="InterPro" id="IPR000528">
    <property type="entry name" value="Plant_nsLTP"/>
</dbReference>
<sequence length="123" mass="13353">MGEKKIVALLMFIMAYGLAVTSLSYSEIPATCNGDEKLLSYCGSYLVNIRPNPTHDCCKAASDAFRKAMVNGQGIRDLCNCLRVAGPDLNFQKPKLEALPTACGIKLSFNMELCVYGPLTLPN</sequence>
<dbReference type="AlphaFoldDB" id="A0AAN9LCV7"/>
<dbReference type="InterPro" id="IPR036312">
    <property type="entry name" value="Bifun_inhib/LTP/seed_sf"/>
</dbReference>
<evidence type="ECO:0000313" key="6">
    <source>
        <dbReference type="Proteomes" id="UP001374584"/>
    </source>
</evidence>
<dbReference type="GO" id="GO:0008289">
    <property type="term" value="F:lipid binding"/>
    <property type="evidence" value="ECO:0007669"/>
    <property type="project" value="InterPro"/>
</dbReference>
<feature type="signal peptide" evidence="3">
    <location>
        <begin position="1"/>
        <end position="19"/>
    </location>
</feature>
<evidence type="ECO:0000313" key="5">
    <source>
        <dbReference type="EMBL" id="KAK7333702.1"/>
    </source>
</evidence>
<dbReference type="PANTHER" id="PTHR33076">
    <property type="entry name" value="NON-SPECIFIC LIPID-TRANSFER PROTEIN 2-RELATED"/>
    <property type="match status" value="1"/>
</dbReference>
<dbReference type="InterPro" id="IPR016140">
    <property type="entry name" value="Bifunc_inhib/LTP/seed_store"/>
</dbReference>
<accession>A0AAN9LCV7</accession>
<reference evidence="5 6" key="1">
    <citation type="submission" date="2024-01" db="EMBL/GenBank/DDBJ databases">
        <title>The genomes of 5 underutilized Papilionoideae crops provide insights into root nodulation and disease resistanc.</title>
        <authorList>
            <person name="Jiang F."/>
        </authorList>
    </citation>
    <scope>NUCLEOTIDE SEQUENCE [LARGE SCALE GENOMIC DNA]</scope>
    <source>
        <strain evidence="5">JINMINGXINNONG_FW02</strain>
        <tissue evidence="5">Leaves</tissue>
    </source>
</reference>
<protein>
    <recommendedName>
        <fullName evidence="4">Bifunctional inhibitor/plant lipid transfer protein/seed storage helical domain-containing protein</fullName>
    </recommendedName>
</protein>
<dbReference type="Proteomes" id="UP001374584">
    <property type="component" value="Unassembled WGS sequence"/>
</dbReference>
<dbReference type="SUPFAM" id="SSF47699">
    <property type="entry name" value="Bifunctional inhibitor/lipid-transfer protein/seed storage 2S albumin"/>
    <property type="match status" value="1"/>
</dbReference>
<dbReference type="GO" id="GO:0006869">
    <property type="term" value="P:lipid transport"/>
    <property type="evidence" value="ECO:0007669"/>
    <property type="project" value="InterPro"/>
</dbReference>
<evidence type="ECO:0000259" key="4">
    <source>
        <dbReference type="Pfam" id="PF14368"/>
    </source>
</evidence>
<evidence type="ECO:0000256" key="3">
    <source>
        <dbReference type="SAM" id="SignalP"/>
    </source>
</evidence>
<keyword evidence="2" id="KW-1015">Disulfide bond</keyword>
<gene>
    <name evidence="5" type="ORF">VNO80_30479</name>
</gene>
<feature type="domain" description="Bifunctional inhibitor/plant lipid transfer protein/seed storage helical" evidence="4">
    <location>
        <begin position="25"/>
        <end position="109"/>
    </location>
</feature>
<feature type="chain" id="PRO_5042930468" description="Bifunctional inhibitor/plant lipid transfer protein/seed storage helical domain-containing protein" evidence="3">
    <location>
        <begin position="20"/>
        <end position="123"/>
    </location>
</feature>
<comment type="caution">
    <text evidence="5">The sequence shown here is derived from an EMBL/GenBank/DDBJ whole genome shotgun (WGS) entry which is preliminary data.</text>
</comment>
<comment type="similarity">
    <text evidence="1">Belongs to the plant LTP family.</text>
</comment>
<dbReference type="EMBL" id="JAYMYR010000011">
    <property type="protein sequence ID" value="KAK7333702.1"/>
    <property type="molecule type" value="Genomic_DNA"/>
</dbReference>